<dbReference type="Pfam" id="PF00672">
    <property type="entry name" value="HAMP"/>
    <property type="match status" value="1"/>
</dbReference>
<evidence type="ECO:0000256" key="11">
    <source>
        <dbReference type="ARBA" id="ARBA00022989"/>
    </source>
</evidence>
<keyword evidence="17" id="KW-1185">Reference proteome</keyword>
<dbReference type="SUPFAM" id="SSF47384">
    <property type="entry name" value="Homodimeric domain of signal transducing histidine kinase"/>
    <property type="match status" value="1"/>
</dbReference>
<keyword evidence="11 13" id="KW-1133">Transmembrane helix</keyword>
<feature type="domain" description="Histidine kinase" evidence="14">
    <location>
        <begin position="625"/>
        <end position="831"/>
    </location>
</feature>
<dbReference type="CDD" id="cd00082">
    <property type="entry name" value="HisKA"/>
    <property type="match status" value="1"/>
</dbReference>
<evidence type="ECO:0000256" key="1">
    <source>
        <dbReference type="ARBA" id="ARBA00000085"/>
    </source>
</evidence>
<dbReference type="SUPFAM" id="SSF55785">
    <property type="entry name" value="PYP-like sensor domain (PAS domain)"/>
    <property type="match status" value="1"/>
</dbReference>
<keyword evidence="10" id="KW-0067">ATP-binding</keyword>
<dbReference type="CDD" id="cd18774">
    <property type="entry name" value="PDC2_HK_sensor"/>
    <property type="match status" value="1"/>
</dbReference>
<comment type="catalytic activity">
    <reaction evidence="1">
        <text>ATP + protein L-histidine = ADP + protein N-phospho-L-histidine.</text>
        <dbReference type="EC" id="2.7.13.3"/>
    </reaction>
</comment>
<proteinExistence type="predicted"/>
<keyword evidence="8" id="KW-0547">Nucleotide-binding</keyword>
<accession>A0ABM8ELX2</accession>
<dbReference type="SUPFAM" id="SSF158472">
    <property type="entry name" value="HAMP domain-like"/>
    <property type="match status" value="1"/>
</dbReference>
<dbReference type="Gene3D" id="3.30.565.10">
    <property type="entry name" value="Histidine kinase-like ATPase, C-terminal domain"/>
    <property type="match status" value="1"/>
</dbReference>
<evidence type="ECO:0000256" key="2">
    <source>
        <dbReference type="ARBA" id="ARBA00004651"/>
    </source>
</evidence>
<dbReference type="SUPFAM" id="SSF55874">
    <property type="entry name" value="ATPase domain of HSP90 chaperone/DNA topoisomerase II/histidine kinase"/>
    <property type="match status" value="1"/>
</dbReference>
<evidence type="ECO:0000259" key="15">
    <source>
        <dbReference type="PROSITE" id="PS50885"/>
    </source>
</evidence>
<dbReference type="Pfam" id="PF00512">
    <property type="entry name" value="HisKA"/>
    <property type="match status" value="1"/>
</dbReference>
<dbReference type="PANTHER" id="PTHR42878">
    <property type="entry name" value="TWO-COMPONENT HISTIDINE KINASE"/>
    <property type="match status" value="1"/>
</dbReference>
<keyword evidence="7 13" id="KW-0812">Transmembrane</keyword>
<dbReference type="InterPro" id="IPR029151">
    <property type="entry name" value="Sensor-like_sf"/>
</dbReference>
<reference evidence="16 17" key="1">
    <citation type="submission" date="2022-12" db="EMBL/GenBank/DDBJ databases">
        <title>Polyphasic characterization of Geotalea uranireducens NIT-SL11 newly isolated from a complex of sewage sludge and microbially reduced graphene oxide.</title>
        <authorList>
            <person name="Xie L."/>
            <person name="Yoshida N."/>
            <person name="Meng L."/>
        </authorList>
    </citation>
    <scope>NUCLEOTIDE SEQUENCE [LARGE SCALE GENOMIC DNA]</scope>
    <source>
        <strain evidence="16 17">NIT-SL11</strain>
    </source>
</reference>
<evidence type="ECO:0000256" key="5">
    <source>
        <dbReference type="ARBA" id="ARBA00022553"/>
    </source>
</evidence>
<dbReference type="InterPro" id="IPR004358">
    <property type="entry name" value="Sig_transdc_His_kin-like_C"/>
</dbReference>
<dbReference type="InterPro" id="IPR036097">
    <property type="entry name" value="HisK_dim/P_sf"/>
</dbReference>
<evidence type="ECO:0000256" key="10">
    <source>
        <dbReference type="ARBA" id="ARBA00022840"/>
    </source>
</evidence>
<dbReference type="SUPFAM" id="SSF103190">
    <property type="entry name" value="Sensory domain-like"/>
    <property type="match status" value="1"/>
</dbReference>
<dbReference type="InterPro" id="IPR003661">
    <property type="entry name" value="HisK_dim/P_dom"/>
</dbReference>
<dbReference type="Gene3D" id="6.10.340.10">
    <property type="match status" value="1"/>
</dbReference>
<name>A0ABM8ELX2_9BACT</name>
<keyword evidence="12" id="KW-0902">Two-component regulatory system</keyword>
<keyword evidence="4" id="KW-1003">Cell membrane</keyword>
<dbReference type="EC" id="2.7.13.3" evidence="3"/>
<evidence type="ECO:0000313" key="16">
    <source>
        <dbReference type="EMBL" id="BDV43572.1"/>
    </source>
</evidence>
<dbReference type="InterPro" id="IPR035965">
    <property type="entry name" value="PAS-like_dom_sf"/>
</dbReference>
<evidence type="ECO:0000256" key="12">
    <source>
        <dbReference type="ARBA" id="ARBA00023012"/>
    </source>
</evidence>
<protein>
    <recommendedName>
        <fullName evidence="3">histidine kinase</fullName>
        <ecNumber evidence="3">2.7.13.3</ecNumber>
    </recommendedName>
</protein>
<evidence type="ECO:0000256" key="3">
    <source>
        <dbReference type="ARBA" id="ARBA00012438"/>
    </source>
</evidence>
<feature type="domain" description="HAMP" evidence="15">
    <location>
        <begin position="422"/>
        <end position="474"/>
    </location>
</feature>
<keyword evidence="6" id="KW-0808">Transferase</keyword>
<evidence type="ECO:0000256" key="4">
    <source>
        <dbReference type="ARBA" id="ARBA00022475"/>
    </source>
</evidence>
<evidence type="ECO:0000256" key="13">
    <source>
        <dbReference type="SAM" id="Phobius"/>
    </source>
</evidence>
<dbReference type="PANTHER" id="PTHR42878:SF7">
    <property type="entry name" value="SENSOR HISTIDINE KINASE GLRK"/>
    <property type="match status" value="1"/>
</dbReference>
<dbReference type="InterPro" id="IPR003660">
    <property type="entry name" value="HAMP_dom"/>
</dbReference>
<dbReference type="Gene3D" id="3.30.450.20">
    <property type="entry name" value="PAS domain"/>
    <property type="match status" value="2"/>
</dbReference>
<organism evidence="16 17">
    <name type="scientific">Geotalea uraniireducens</name>
    <dbReference type="NCBI Taxonomy" id="351604"/>
    <lineage>
        <taxon>Bacteria</taxon>
        <taxon>Pseudomonadati</taxon>
        <taxon>Thermodesulfobacteriota</taxon>
        <taxon>Desulfuromonadia</taxon>
        <taxon>Geobacterales</taxon>
        <taxon>Geobacteraceae</taxon>
        <taxon>Geotalea</taxon>
    </lineage>
</organism>
<comment type="subcellular location">
    <subcellularLocation>
        <location evidence="2">Cell membrane</location>
        <topology evidence="2">Multi-pass membrane protein</topology>
    </subcellularLocation>
</comment>
<dbReference type="PRINTS" id="PR00344">
    <property type="entry name" value="BCTRLSENSOR"/>
</dbReference>
<dbReference type="SMART" id="SM00304">
    <property type="entry name" value="HAMP"/>
    <property type="match status" value="1"/>
</dbReference>
<dbReference type="InterPro" id="IPR003594">
    <property type="entry name" value="HATPase_dom"/>
</dbReference>
<dbReference type="SMART" id="SM00387">
    <property type="entry name" value="HATPase_c"/>
    <property type="match status" value="1"/>
</dbReference>
<evidence type="ECO:0000256" key="9">
    <source>
        <dbReference type="ARBA" id="ARBA00022777"/>
    </source>
</evidence>
<dbReference type="CDD" id="cd06225">
    <property type="entry name" value="HAMP"/>
    <property type="match status" value="1"/>
</dbReference>
<dbReference type="InterPro" id="IPR036890">
    <property type="entry name" value="HATPase_C_sf"/>
</dbReference>
<sequence length="831" mass="91435">MKQFPLFRKILLAMLVLSLVPLLVSSLILALNLRGVRGELVERSNAAADLRASESLRLQAEQVADSISAFLGQCEADLLLCAALPRTPAVLTAFYDSRRGEVWHRAGSAAAPREVRELLPCYSALAIVDRNGRETFAIREGRVVAPAELRNVATPAGTEYRREEYFKKTRRLARGEIYVSHLTGYHLSRNEQLAGAPDPESAYGGQEYRGVIRFATPLFDRRGTFAGIVVLSLDHRQLMEFTQHINPGQNRATVFPSYKSGNYAFLFDDEGWIITHPKYWDIRGVDRAGRLVPPYTSHSSPDDISAGRIPFNLDDAGFIHPNYPRVAELVREGKSGFVDITNVGGAKKIMAFAPIRYHTGDYRRYGIFGGVTIGFQVDQFHESARTGAGLINRQLRDHLRLSAVIVAATSLLVAICAWFLSRGITRPLAQLTDGVRRLAAGDTGSRVEISGRDEVGELAISFNRMAEELEQRKNSLLRTLDELELSRRSILDERNFKESILESISSAIMTVSPNGQLTSVNGTGRAILGEGATPGVDCRQLFAPWGALARRLDEVLTERRGYGRTPLTVERYDQLRHFEIGFFPIGSGGSGGTTVTMRDETERERFREEMARLDRLASLGKLAAGIAHEVRNPLTGVALLLDDLHDSPGLDPENQAMMSKALQELERVERLVAALLNYSSPPKACFRTGDLNRVIQDTLLLLRREGERQRVTMTFTAGELPPFRFDVEKIKQALLNLVKNALEAVPNGGNVEICTATAGTAVTVTIADNGPGIAEADLPLIFEPFFTCKGTGTGLGLSITQQVVEEHHGRVTVASSRETGTVFTISLPAEA</sequence>
<keyword evidence="13" id="KW-0472">Membrane</keyword>
<dbReference type="Pfam" id="PF02518">
    <property type="entry name" value="HATPase_c"/>
    <property type="match status" value="1"/>
</dbReference>
<dbReference type="GO" id="GO:0016301">
    <property type="term" value="F:kinase activity"/>
    <property type="evidence" value="ECO:0007669"/>
    <property type="project" value="UniProtKB-KW"/>
</dbReference>
<keyword evidence="9 16" id="KW-0418">Kinase</keyword>
<dbReference type="RefSeq" id="WP_281999700.1">
    <property type="nucleotide sequence ID" value="NZ_AP027151.1"/>
</dbReference>
<dbReference type="EMBL" id="AP027151">
    <property type="protein sequence ID" value="BDV43572.1"/>
    <property type="molecule type" value="Genomic_DNA"/>
</dbReference>
<dbReference type="PROSITE" id="PS50109">
    <property type="entry name" value="HIS_KIN"/>
    <property type="match status" value="1"/>
</dbReference>
<evidence type="ECO:0000256" key="7">
    <source>
        <dbReference type="ARBA" id="ARBA00022692"/>
    </source>
</evidence>
<feature type="transmembrane region" description="Helical" evidence="13">
    <location>
        <begin position="401"/>
        <end position="420"/>
    </location>
</feature>
<keyword evidence="5" id="KW-0597">Phosphoprotein</keyword>
<dbReference type="InterPro" id="IPR005467">
    <property type="entry name" value="His_kinase_dom"/>
</dbReference>
<evidence type="ECO:0000256" key="8">
    <source>
        <dbReference type="ARBA" id="ARBA00022741"/>
    </source>
</evidence>
<dbReference type="InterPro" id="IPR050351">
    <property type="entry name" value="BphY/WalK/GraS-like"/>
</dbReference>
<dbReference type="Gene3D" id="1.10.287.130">
    <property type="match status" value="1"/>
</dbReference>
<evidence type="ECO:0000256" key="6">
    <source>
        <dbReference type="ARBA" id="ARBA00022679"/>
    </source>
</evidence>
<dbReference type="PROSITE" id="PS50885">
    <property type="entry name" value="HAMP"/>
    <property type="match status" value="1"/>
</dbReference>
<evidence type="ECO:0000313" key="17">
    <source>
        <dbReference type="Proteomes" id="UP001317705"/>
    </source>
</evidence>
<dbReference type="CDD" id="cd00075">
    <property type="entry name" value="HATPase"/>
    <property type="match status" value="1"/>
</dbReference>
<evidence type="ECO:0000259" key="14">
    <source>
        <dbReference type="PROSITE" id="PS50109"/>
    </source>
</evidence>
<gene>
    <name evidence="16" type="ORF">GURASL_24950</name>
</gene>
<dbReference type="SMART" id="SM00388">
    <property type="entry name" value="HisKA"/>
    <property type="match status" value="1"/>
</dbReference>
<dbReference type="Proteomes" id="UP001317705">
    <property type="component" value="Chromosome"/>
</dbReference>